<dbReference type="PANTHER" id="PTHR22916:SF65">
    <property type="entry name" value="SLR1065 PROTEIN"/>
    <property type="match status" value="1"/>
</dbReference>
<dbReference type="SUPFAM" id="SSF53448">
    <property type="entry name" value="Nucleotide-diphospho-sugar transferases"/>
    <property type="match status" value="1"/>
</dbReference>
<evidence type="ECO:0000313" key="4">
    <source>
        <dbReference type="Proteomes" id="UP000268829"/>
    </source>
</evidence>
<dbReference type="GO" id="GO:0016740">
    <property type="term" value="F:transferase activity"/>
    <property type="evidence" value="ECO:0007669"/>
    <property type="project" value="UniProtKB-KW"/>
</dbReference>
<dbReference type="Proteomes" id="UP000268829">
    <property type="component" value="Unassembled WGS sequence"/>
</dbReference>
<proteinExistence type="inferred from homology"/>
<name>A0A3M8AKJ8_9BACL</name>
<dbReference type="InterPro" id="IPR029044">
    <property type="entry name" value="Nucleotide-diphossugar_trans"/>
</dbReference>
<dbReference type="PANTHER" id="PTHR22916">
    <property type="entry name" value="GLYCOSYLTRANSFERASE"/>
    <property type="match status" value="1"/>
</dbReference>
<dbReference type="InterPro" id="IPR001173">
    <property type="entry name" value="Glyco_trans_2-like"/>
</dbReference>
<organism evidence="3 4">
    <name type="scientific">Brevibacillus gelatini</name>
    <dbReference type="NCBI Taxonomy" id="1655277"/>
    <lineage>
        <taxon>Bacteria</taxon>
        <taxon>Bacillati</taxon>
        <taxon>Bacillota</taxon>
        <taxon>Bacilli</taxon>
        <taxon>Bacillales</taxon>
        <taxon>Paenibacillaceae</taxon>
        <taxon>Brevibacillus</taxon>
    </lineage>
</organism>
<gene>
    <name evidence="3" type="ORF">EDM57_22170</name>
</gene>
<keyword evidence="4" id="KW-1185">Reference proteome</keyword>
<dbReference type="EMBL" id="RHHS01000063">
    <property type="protein sequence ID" value="RNB51728.1"/>
    <property type="molecule type" value="Genomic_DNA"/>
</dbReference>
<dbReference type="AlphaFoldDB" id="A0A3M8AKJ8"/>
<evidence type="ECO:0000313" key="3">
    <source>
        <dbReference type="EMBL" id="RNB51728.1"/>
    </source>
</evidence>
<accession>A0A3M8AKJ8</accession>
<dbReference type="Gene3D" id="3.90.550.10">
    <property type="entry name" value="Spore Coat Polysaccharide Biosynthesis Protein SpsA, Chain A"/>
    <property type="match status" value="1"/>
</dbReference>
<comment type="caution">
    <text evidence="3">The sequence shown here is derived from an EMBL/GenBank/DDBJ whole genome shotgun (WGS) entry which is preliminary data.</text>
</comment>
<keyword evidence="3" id="KW-0808">Transferase</keyword>
<evidence type="ECO:0000256" key="1">
    <source>
        <dbReference type="ARBA" id="ARBA00006739"/>
    </source>
</evidence>
<evidence type="ECO:0000259" key="2">
    <source>
        <dbReference type="Pfam" id="PF00535"/>
    </source>
</evidence>
<reference evidence="3 4" key="1">
    <citation type="submission" date="2018-10" db="EMBL/GenBank/DDBJ databases">
        <title>Phylogenomics of Brevibacillus.</title>
        <authorList>
            <person name="Dunlap C."/>
        </authorList>
    </citation>
    <scope>NUCLEOTIDE SEQUENCE [LARGE SCALE GENOMIC DNA]</scope>
    <source>
        <strain evidence="3 4">DSM 100115</strain>
    </source>
</reference>
<protein>
    <submittedName>
        <fullName evidence="3">Glycosyltransferase</fullName>
    </submittedName>
</protein>
<comment type="similarity">
    <text evidence="1">Belongs to the glycosyltransferase 2 family.</text>
</comment>
<sequence>MSSGQLPLVSIVTPSFNQAKFIRETINSVLLQDYPNLEMIVIDGGSTDGTLAILQEYASADSRFRYISEPDNGQSHALNKGFTMSQGTIIGWLNSDDTYLPGAIRKAVTALLQHPAWGMVHGKCRVINEQGQAVQTFPSSHADAKQLFYSCCICQPAAFIRRNVIAQMGGVDEKLHFCMDYELWMRIAKFHQIGFVPEFFANARIHSTCKSTTQWHSVGIPEVFKSLAKHYSSIPSGWVSHVSQYRGMGVIDLLKIYKSFPSNSAHVTSINRFPGSWAPPVLRIIVQSDRANPAHILLIKGKVPTARTKLEKPFHLTALVNGARAKTFTVEKSQFALEIPLDPRTNVHSVDIASSLITPASVPSLQNKLVGGYLAEEVIPLTHDEFIVYHTFSRA</sequence>
<feature type="domain" description="Glycosyltransferase 2-like" evidence="2">
    <location>
        <begin position="10"/>
        <end position="165"/>
    </location>
</feature>
<dbReference type="Pfam" id="PF00535">
    <property type="entry name" value="Glycos_transf_2"/>
    <property type="match status" value="1"/>
</dbReference>
<dbReference type="CDD" id="cd06433">
    <property type="entry name" value="GT_2_WfgS_like"/>
    <property type="match status" value="1"/>
</dbReference>
<dbReference type="RefSeq" id="WP_122906844.1">
    <property type="nucleotide sequence ID" value="NZ_RHHS01000063.1"/>
</dbReference>
<dbReference type="OrthoDB" id="9785185at2"/>